<dbReference type="AlphaFoldDB" id="A0A5B2VKU1"/>
<protein>
    <submittedName>
        <fullName evidence="1">DUF4844 domain-containing protein</fullName>
    </submittedName>
</protein>
<evidence type="ECO:0000313" key="1">
    <source>
        <dbReference type="EMBL" id="KAA2239585.1"/>
    </source>
</evidence>
<dbReference type="EMBL" id="VUOC01000004">
    <property type="protein sequence ID" value="KAA2239585.1"/>
    <property type="molecule type" value="Genomic_DNA"/>
</dbReference>
<keyword evidence="2" id="KW-1185">Reference proteome</keyword>
<reference evidence="1 2" key="1">
    <citation type="submission" date="2019-09" db="EMBL/GenBank/DDBJ databases">
        <title>Chitinophaga ginsengihumi sp. nov., isolated from soil of ginseng rhizosphere.</title>
        <authorList>
            <person name="Lee J."/>
        </authorList>
    </citation>
    <scope>NUCLEOTIDE SEQUENCE [LARGE SCALE GENOMIC DNA]</scope>
    <source>
        <strain evidence="1 2">BN140078</strain>
    </source>
</reference>
<dbReference type="Gene3D" id="1.20.1480.40">
    <property type="entry name" value="Uncharacterised protein PF16133, DUF4844"/>
    <property type="match status" value="1"/>
</dbReference>
<gene>
    <name evidence="1" type="ORF">F0L74_25670</name>
</gene>
<name>A0A5B2VKU1_9BACT</name>
<dbReference type="Proteomes" id="UP000324611">
    <property type="component" value="Unassembled WGS sequence"/>
</dbReference>
<dbReference type="InterPro" id="IPR038360">
    <property type="entry name" value="DUF4844_sf"/>
</dbReference>
<reference evidence="1 2" key="2">
    <citation type="submission" date="2019-09" db="EMBL/GenBank/DDBJ databases">
        <authorList>
            <person name="Jin C."/>
        </authorList>
    </citation>
    <scope>NUCLEOTIDE SEQUENCE [LARGE SCALE GENOMIC DNA]</scope>
    <source>
        <strain evidence="1 2">BN140078</strain>
    </source>
</reference>
<proteinExistence type="predicted"/>
<evidence type="ECO:0000313" key="2">
    <source>
        <dbReference type="Proteomes" id="UP000324611"/>
    </source>
</evidence>
<comment type="caution">
    <text evidence="1">The sequence shown here is derived from an EMBL/GenBank/DDBJ whole genome shotgun (WGS) entry which is preliminary data.</text>
</comment>
<accession>A0A5B2VKU1</accession>
<sequence length="223" mass="25611">MYDEPSVVTALMKFKEIDKFSAAAWEHRGLIPSDIDVCNRLQEAFNDCADNLAAAIRQGAKKTQLKKLLTEGLKKINRADYDTEEREFICYYFIELSSVLSIDLRDTINSWLYGSFLAVVIKAAAFFKGADRVIETLHQQCTDCGIQLETLILRKEKGIPDSVWTIIQCNSCNGYNLLSIGPNIKKLRFGNYQSIEELLKTDYTEEQAKTRLEQIRYFRGQRK</sequence>
<dbReference type="RefSeq" id="WP_149840764.1">
    <property type="nucleotide sequence ID" value="NZ_VUOC01000004.1"/>
</dbReference>
<organism evidence="1 2">
    <name type="scientific">Chitinophaga agrisoli</name>
    <dbReference type="NCBI Taxonomy" id="2607653"/>
    <lineage>
        <taxon>Bacteria</taxon>
        <taxon>Pseudomonadati</taxon>
        <taxon>Bacteroidota</taxon>
        <taxon>Chitinophagia</taxon>
        <taxon>Chitinophagales</taxon>
        <taxon>Chitinophagaceae</taxon>
        <taxon>Chitinophaga</taxon>
    </lineage>
</organism>